<comment type="caution">
    <text evidence="3">The sequence shown here is derived from an EMBL/GenBank/DDBJ whole genome shotgun (WGS) entry which is preliminary data.</text>
</comment>
<accession>A0A2G8S7L0</accession>
<dbReference type="EMBL" id="AYKW01000018">
    <property type="protein sequence ID" value="PIL29769.1"/>
    <property type="molecule type" value="Genomic_DNA"/>
</dbReference>
<dbReference type="Proteomes" id="UP000230002">
    <property type="component" value="Unassembled WGS sequence"/>
</dbReference>
<feature type="domain" description="DUF6593" evidence="2">
    <location>
        <begin position="18"/>
        <end position="180"/>
    </location>
</feature>
<evidence type="ECO:0000313" key="4">
    <source>
        <dbReference type="Proteomes" id="UP000230002"/>
    </source>
</evidence>
<feature type="compositionally biased region" description="Polar residues" evidence="1">
    <location>
        <begin position="11"/>
        <end position="27"/>
    </location>
</feature>
<dbReference type="Pfam" id="PF20236">
    <property type="entry name" value="DUF6593"/>
    <property type="match status" value="1"/>
</dbReference>
<dbReference type="AlphaFoldDB" id="A0A2G8S7L0"/>
<dbReference type="OrthoDB" id="3256331at2759"/>
<sequence>MNVNLGHGPNATFTLSPDDPSNTTISDTGPDGAALYTVSTRRRWNGTTTYIANVHGAVLASLERRFVLNDRVTLGRNQPVSLREWIHMGLPDKHSIMETSFKDEDGRKYRWRGHIVSSASALELFTKDNEYAQPIARFDRSQETSDRSEEPATLTLTRRALEIRDLVVISFVFVEHGRRKEEAGIRSSPQGDIPAIAMASYGRAIVGSGW</sequence>
<feature type="region of interest" description="Disordered" evidence="1">
    <location>
        <begin position="1"/>
        <end position="30"/>
    </location>
</feature>
<reference evidence="3 4" key="1">
    <citation type="journal article" date="2015" name="Sci. Rep.">
        <title>Chromosome-level genome map provides insights into diverse defense mechanisms in the medicinal fungus Ganoderma sinense.</title>
        <authorList>
            <person name="Zhu Y."/>
            <person name="Xu J."/>
            <person name="Sun C."/>
            <person name="Zhou S."/>
            <person name="Xu H."/>
            <person name="Nelson D.R."/>
            <person name="Qian J."/>
            <person name="Song J."/>
            <person name="Luo H."/>
            <person name="Xiang L."/>
            <person name="Li Y."/>
            <person name="Xu Z."/>
            <person name="Ji A."/>
            <person name="Wang L."/>
            <person name="Lu S."/>
            <person name="Hayward A."/>
            <person name="Sun W."/>
            <person name="Li X."/>
            <person name="Schwartz D.C."/>
            <person name="Wang Y."/>
            <person name="Chen S."/>
        </authorList>
    </citation>
    <scope>NUCLEOTIDE SEQUENCE [LARGE SCALE GENOMIC DNA]</scope>
    <source>
        <strain evidence="3 4">ZZ0214-1</strain>
    </source>
</reference>
<dbReference type="InterPro" id="IPR046528">
    <property type="entry name" value="DUF6593"/>
</dbReference>
<organism evidence="3 4">
    <name type="scientific">Ganoderma sinense ZZ0214-1</name>
    <dbReference type="NCBI Taxonomy" id="1077348"/>
    <lineage>
        <taxon>Eukaryota</taxon>
        <taxon>Fungi</taxon>
        <taxon>Dikarya</taxon>
        <taxon>Basidiomycota</taxon>
        <taxon>Agaricomycotina</taxon>
        <taxon>Agaricomycetes</taxon>
        <taxon>Polyporales</taxon>
        <taxon>Polyporaceae</taxon>
        <taxon>Ganoderma</taxon>
    </lineage>
</organism>
<protein>
    <recommendedName>
        <fullName evidence="2">DUF6593 domain-containing protein</fullName>
    </recommendedName>
</protein>
<proteinExistence type="predicted"/>
<evidence type="ECO:0000313" key="3">
    <source>
        <dbReference type="EMBL" id="PIL29769.1"/>
    </source>
</evidence>
<name>A0A2G8S7L0_9APHY</name>
<evidence type="ECO:0000256" key="1">
    <source>
        <dbReference type="SAM" id="MobiDB-lite"/>
    </source>
</evidence>
<evidence type="ECO:0000259" key="2">
    <source>
        <dbReference type="Pfam" id="PF20236"/>
    </source>
</evidence>
<keyword evidence="4" id="KW-1185">Reference proteome</keyword>
<gene>
    <name evidence="3" type="ORF">GSI_07974</name>
</gene>